<dbReference type="Gene3D" id="3.30.470.20">
    <property type="entry name" value="ATP-grasp fold, B domain"/>
    <property type="match status" value="2"/>
</dbReference>
<dbReference type="InterPro" id="IPR004344">
    <property type="entry name" value="TTL/TTLL_fam"/>
</dbReference>
<name>A0A9Q0E4F7_9TELE</name>
<feature type="non-terminal residue" evidence="4">
    <location>
        <position position="363"/>
    </location>
</feature>
<dbReference type="GO" id="GO:0015631">
    <property type="term" value="F:tubulin binding"/>
    <property type="evidence" value="ECO:0007669"/>
    <property type="project" value="TreeGrafter"/>
</dbReference>
<dbReference type="GO" id="GO:0000226">
    <property type="term" value="P:microtubule cytoskeleton organization"/>
    <property type="evidence" value="ECO:0007669"/>
    <property type="project" value="TreeGrafter"/>
</dbReference>
<dbReference type="GO" id="GO:0070740">
    <property type="term" value="F:tubulin-glutamic acid ligase activity"/>
    <property type="evidence" value="ECO:0007669"/>
    <property type="project" value="TreeGrafter"/>
</dbReference>
<gene>
    <name evidence="4" type="ORF">NHX12_033818</name>
</gene>
<protein>
    <submittedName>
        <fullName evidence="4">Uncharacterized protein</fullName>
    </submittedName>
</protein>
<dbReference type="OrthoDB" id="202825at2759"/>
<keyword evidence="5" id="KW-1185">Reference proteome</keyword>
<reference evidence="4" key="1">
    <citation type="submission" date="2022-07" db="EMBL/GenBank/DDBJ databases">
        <title>Chromosome-level genome of Muraenolepis orangiensis.</title>
        <authorList>
            <person name="Kim J."/>
        </authorList>
    </citation>
    <scope>NUCLEOTIDE SEQUENCE</scope>
    <source>
        <strain evidence="4">KU_S4_2022</strain>
        <tissue evidence="4">Muscle</tissue>
    </source>
</reference>
<comment type="caution">
    <text evidence="4">The sequence shown here is derived from an EMBL/GenBank/DDBJ whole genome shotgun (WGS) entry which is preliminary data.</text>
</comment>
<keyword evidence="3" id="KW-0067">ATP-binding</keyword>
<dbReference type="AlphaFoldDB" id="A0A9Q0E4F7"/>
<dbReference type="GO" id="GO:0036064">
    <property type="term" value="C:ciliary basal body"/>
    <property type="evidence" value="ECO:0007669"/>
    <property type="project" value="TreeGrafter"/>
</dbReference>
<evidence type="ECO:0000313" key="5">
    <source>
        <dbReference type="Proteomes" id="UP001148018"/>
    </source>
</evidence>
<keyword evidence="1" id="KW-0436">Ligase</keyword>
<dbReference type="PANTHER" id="PTHR12241:SF147">
    <property type="entry name" value="TUBULIN POLYGLUTAMYLASE TTLL7"/>
    <property type="match status" value="1"/>
</dbReference>
<dbReference type="Pfam" id="PF03133">
    <property type="entry name" value="TTL"/>
    <property type="match status" value="3"/>
</dbReference>
<dbReference type="PANTHER" id="PTHR12241">
    <property type="entry name" value="TUBULIN POLYGLUTAMYLASE"/>
    <property type="match status" value="1"/>
</dbReference>
<evidence type="ECO:0000256" key="2">
    <source>
        <dbReference type="ARBA" id="ARBA00022741"/>
    </source>
</evidence>
<proteinExistence type="predicted"/>
<dbReference type="PROSITE" id="PS51221">
    <property type="entry name" value="TTL"/>
    <property type="match status" value="1"/>
</dbReference>
<evidence type="ECO:0000256" key="1">
    <source>
        <dbReference type="ARBA" id="ARBA00022598"/>
    </source>
</evidence>
<dbReference type="EMBL" id="JANIIK010000048">
    <property type="protein sequence ID" value="KAJ3599864.1"/>
    <property type="molecule type" value="Genomic_DNA"/>
</dbReference>
<accession>A0A9Q0E4F7</accession>
<sequence length="363" mass="42421">RINHFPGMGEICRKDCLARNMSKMIKCQPQEYSFVPKTWIFPAEYTQFQNYVKELRRKRKQKTFIVKPANGAMGHGISLIRNCEKLPAQEHFIVQEYLDKPFLMEGFKFDLRIYVLSQLYMHLTNYSVNKHNENFERDETADKGSKRSISWFTEFLRAIQYDVAKFWGDVSPPGSDSVCFEVLGFDIILDRKLKPWLLEVAVVIFAERVGLLLLLVAAGTTRASDKKRNLAQQKAEAQRRLYGHGSVKKLFSVATSAREKQKQTLERRREELVRKQISREEYERRHLGNYRYESLLSAAFQTFLAGRAASLQREMNHPLKLMKAEAIMFIYKEEDILDLLEQCELDDEKLTGKSSRQRGPKFP</sequence>
<keyword evidence="2" id="KW-0547">Nucleotide-binding</keyword>
<dbReference type="Proteomes" id="UP001148018">
    <property type="component" value="Unassembled WGS sequence"/>
</dbReference>
<dbReference type="SUPFAM" id="SSF56059">
    <property type="entry name" value="Glutathione synthetase ATP-binding domain-like"/>
    <property type="match status" value="1"/>
</dbReference>
<organism evidence="4 5">
    <name type="scientific">Muraenolepis orangiensis</name>
    <name type="common">Patagonian moray cod</name>
    <dbReference type="NCBI Taxonomy" id="630683"/>
    <lineage>
        <taxon>Eukaryota</taxon>
        <taxon>Metazoa</taxon>
        <taxon>Chordata</taxon>
        <taxon>Craniata</taxon>
        <taxon>Vertebrata</taxon>
        <taxon>Euteleostomi</taxon>
        <taxon>Actinopterygii</taxon>
        <taxon>Neopterygii</taxon>
        <taxon>Teleostei</taxon>
        <taxon>Neoteleostei</taxon>
        <taxon>Acanthomorphata</taxon>
        <taxon>Zeiogadaria</taxon>
        <taxon>Gadariae</taxon>
        <taxon>Gadiformes</taxon>
        <taxon>Muraenolepidoidei</taxon>
        <taxon>Muraenolepididae</taxon>
        <taxon>Muraenolepis</taxon>
    </lineage>
</organism>
<evidence type="ECO:0000256" key="3">
    <source>
        <dbReference type="ARBA" id="ARBA00022840"/>
    </source>
</evidence>
<dbReference type="GO" id="GO:0005524">
    <property type="term" value="F:ATP binding"/>
    <property type="evidence" value="ECO:0007669"/>
    <property type="project" value="UniProtKB-KW"/>
</dbReference>
<evidence type="ECO:0000313" key="4">
    <source>
        <dbReference type="EMBL" id="KAJ3599864.1"/>
    </source>
</evidence>